<dbReference type="VEuPathDB" id="FungiDB:MSYG_3925"/>
<dbReference type="PROSITE" id="PS51195">
    <property type="entry name" value="Q_MOTIF"/>
    <property type="match status" value="1"/>
</dbReference>
<dbReference type="GO" id="GO:0016787">
    <property type="term" value="F:hydrolase activity"/>
    <property type="evidence" value="ECO:0007669"/>
    <property type="project" value="UniProtKB-KW"/>
</dbReference>
<organism evidence="15 16">
    <name type="scientific">Malassezia sympodialis (strain ATCC 42132)</name>
    <name type="common">Atopic eczema-associated yeast</name>
    <dbReference type="NCBI Taxonomy" id="1230383"/>
    <lineage>
        <taxon>Eukaryota</taxon>
        <taxon>Fungi</taxon>
        <taxon>Dikarya</taxon>
        <taxon>Basidiomycota</taxon>
        <taxon>Ustilaginomycotina</taxon>
        <taxon>Malasseziomycetes</taxon>
        <taxon>Malasseziales</taxon>
        <taxon>Malasseziaceae</taxon>
        <taxon>Malassezia</taxon>
    </lineage>
</organism>
<keyword evidence="3 10" id="KW-0547">Nucleotide-binding</keyword>
<reference evidence="16" key="1">
    <citation type="journal article" date="2017" name="Nucleic Acids Res.">
        <title>Proteogenomics produces comprehensive and highly accurate protein-coding gene annotation in a complete genome assembly of Malassezia sympodialis.</title>
        <authorList>
            <person name="Zhu Y."/>
            <person name="Engstroem P.G."/>
            <person name="Tellgren-Roth C."/>
            <person name="Baudo C.D."/>
            <person name="Kennell J.C."/>
            <person name="Sun S."/>
            <person name="Billmyre R.B."/>
            <person name="Schroeder M.S."/>
            <person name="Andersson A."/>
            <person name="Holm T."/>
            <person name="Sigurgeirsson B."/>
            <person name="Wu G."/>
            <person name="Sankaranarayanan S.R."/>
            <person name="Siddharthan R."/>
            <person name="Sanyal K."/>
            <person name="Lundeberg J."/>
            <person name="Nystedt B."/>
            <person name="Boekhout T."/>
            <person name="Dawson T.L. Jr."/>
            <person name="Heitman J."/>
            <person name="Scheynius A."/>
            <person name="Lehtioe J."/>
        </authorList>
    </citation>
    <scope>NUCLEOTIDE SEQUENCE [LARGE SCALE GENOMIC DNA]</scope>
    <source>
        <strain evidence="16">ATCC 42132</strain>
    </source>
</reference>
<dbReference type="InterPro" id="IPR000629">
    <property type="entry name" value="RNA-helicase_DEAD-box_CS"/>
</dbReference>
<dbReference type="GO" id="GO:0005524">
    <property type="term" value="F:ATP binding"/>
    <property type="evidence" value="ECO:0007669"/>
    <property type="project" value="UniProtKB-KW"/>
</dbReference>
<protein>
    <submittedName>
        <fullName evidence="15">Similar to S.cerevisiae protein DBP8 (ATPase, putative RNA helicase of the DEAD-box family)</fullName>
    </submittedName>
</protein>
<dbReference type="OMA" id="IMIFTDT"/>
<keyword evidence="16" id="KW-1185">Reference proteome</keyword>
<evidence type="ECO:0000259" key="14">
    <source>
        <dbReference type="PROSITE" id="PS51195"/>
    </source>
</evidence>
<dbReference type="GO" id="GO:0003724">
    <property type="term" value="F:RNA helicase activity"/>
    <property type="evidence" value="ECO:0007669"/>
    <property type="project" value="InterPro"/>
</dbReference>
<dbReference type="InterPro" id="IPR014001">
    <property type="entry name" value="Helicase_ATP-bd"/>
</dbReference>
<dbReference type="InterPro" id="IPR050079">
    <property type="entry name" value="DEAD_box_RNA_helicase"/>
</dbReference>
<dbReference type="GO" id="GO:0003723">
    <property type="term" value="F:RNA binding"/>
    <property type="evidence" value="ECO:0007669"/>
    <property type="project" value="UniProtKB-KW"/>
</dbReference>
<feature type="region of interest" description="Disordered" evidence="11">
    <location>
        <begin position="264"/>
        <end position="289"/>
    </location>
</feature>
<evidence type="ECO:0000256" key="1">
    <source>
        <dbReference type="ARBA" id="ARBA00004123"/>
    </source>
</evidence>
<dbReference type="InterPro" id="IPR014014">
    <property type="entry name" value="RNA_helicase_DEAD_Q_motif"/>
</dbReference>
<keyword evidence="6 10" id="KW-0067">ATP-binding</keyword>
<accession>A0A1M8AAP3</accession>
<comment type="subcellular location">
    <subcellularLocation>
        <location evidence="1">Nucleus</location>
    </subcellularLocation>
</comment>
<evidence type="ECO:0000256" key="2">
    <source>
        <dbReference type="ARBA" id="ARBA00022517"/>
    </source>
</evidence>
<sequence>MADVPAPSFAALGISPTLVRALKMLSITTPMPIQAATIPAILEGRDVIGGAQTGSGKTLAFALPILHTLMKEMAGGYAVVLTPTRELGVQLHEQFLAVGQGSRMGLRCALVLGGMDMTRQANELAEQRPHVIVATPGRLMDLLSSGAAQEWGLERCKYLVLDEADRLLSATFAPALAYLFSVLPPPRMRQTLLFTATLTPEIERLTQKEPEAGKLPPLLRKIEMDTATPATLTQQYLLVPSHMREPYLVHLLHDPPCWSDSAPTAHAAPSDVYRPRGRSHAPAKDAAPTDAPRVPFTIIFAARCKTVELLSRMLTELGLPNASLHSMLPQSKRLAHLQLFRARRVPILVSTDVGSRGLDVPDVELVVNWDVPAAWEDYVHRVGRTARKGQRGWAVSFVTEHDVRLVQAIEDKIQHTLEELEMPEAQVLERLSQVSAAKRVASMALHDEKVGEAKERNKRKAQASDSQRARQRQRDT</sequence>
<dbReference type="AlphaFoldDB" id="A0A1M8AAP3"/>
<keyword evidence="5 10" id="KW-0347">Helicase</keyword>
<dbReference type="GO" id="GO:0042254">
    <property type="term" value="P:ribosome biogenesis"/>
    <property type="evidence" value="ECO:0007669"/>
    <property type="project" value="UniProtKB-KW"/>
</dbReference>
<dbReference type="Gene3D" id="3.40.50.300">
    <property type="entry name" value="P-loop containing nucleotide triphosphate hydrolases"/>
    <property type="match status" value="2"/>
</dbReference>
<feature type="domain" description="Helicase C-terminal" evidence="13">
    <location>
        <begin position="288"/>
        <end position="428"/>
    </location>
</feature>
<dbReference type="Proteomes" id="UP000186303">
    <property type="component" value="Chromosome 7"/>
</dbReference>
<evidence type="ECO:0000256" key="5">
    <source>
        <dbReference type="ARBA" id="ARBA00022806"/>
    </source>
</evidence>
<dbReference type="PANTHER" id="PTHR47959:SF24">
    <property type="entry name" value="ATP-DEPENDENT RNA HELICASE"/>
    <property type="match status" value="1"/>
</dbReference>
<dbReference type="InterPro" id="IPR001650">
    <property type="entry name" value="Helicase_C-like"/>
</dbReference>
<feature type="domain" description="Helicase ATP-binding" evidence="12">
    <location>
        <begin position="38"/>
        <end position="216"/>
    </location>
</feature>
<feature type="domain" description="DEAD-box RNA helicase Q" evidence="14">
    <location>
        <begin position="7"/>
        <end position="35"/>
    </location>
</feature>
<keyword evidence="4 10" id="KW-0378">Hydrolase</keyword>
<gene>
    <name evidence="15" type="ORF">MSYG_3925</name>
</gene>
<dbReference type="GO" id="GO:0005634">
    <property type="term" value="C:nucleus"/>
    <property type="evidence" value="ECO:0007669"/>
    <property type="project" value="UniProtKB-SubCell"/>
</dbReference>
<evidence type="ECO:0000256" key="4">
    <source>
        <dbReference type="ARBA" id="ARBA00022801"/>
    </source>
</evidence>
<dbReference type="Pfam" id="PF00270">
    <property type="entry name" value="DEAD"/>
    <property type="match status" value="1"/>
</dbReference>
<name>A0A1M8AAP3_MALS4</name>
<evidence type="ECO:0000259" key="12">
    <source>
        <dbReference type="PROSITE" id="PS51192"/>
    </source>
</evidence>
<dbReference type="GO" id="GO:0005829">
    <property type="term" value="C:cytosol"/>
    <property type="evidence" value="ECO:0007669"/>
    <property type="project" value="TreeGrafter"/>
</dbReference>
<keyword evidence="2" id="KW-0690">Ribosome biogenesis</keyword>
<dbReference type="Pfam" id="PF00271">
    <property type="entry name" value="Helicase_C"/>
    <property type="match status" value="1"/>
</dbReference>
<evidence type="ECO:0000256" key="6">
    <source>
        <dbReference type="ARBA" id="ARBA00022840"/>
    </source>
</evidence>
<evidence type="ECO:0000256" key="8">
    <source>
        <dbReference type="ARBA" id="ARBA00023242"/>
    </source>
</evidence>
<feature type="region of interest" description="Disordered" evidence="11">
    <location>
        <begin position="445"/>
        <end position="476"/>
    </location>
</feature>
<feature type="compositionally biased region" description="Basic and acidic residues" evidence="11">
    <location>
        <begin position="445"/>
        <end position="455"/>
    </location>
</feature>
<evidence type="ECO:0000259" key="13">
    <source>
        <dbReference type="PROSITE" id="PS51194"/>
    </source>
</evidence>
<dbReference type="SMART" id="SM00490">
    <property type="entry name" value="HELICc"/>
    <property type="match status" value="1"/>
</dbReference>
<dbReference type="CDD" id="cd18787">
    <property type="entry name" value="SF2_C_DEAD"/>
    <property type="match status" value="1"/>
</dbReference>
<evidence type="ECO:0000256" key="3">
    <source>
        <dbReference type="ARBA" id="ARBA00022741"/>
    </source>
</evidence>
<dbReference type="STRING" id="1230383.A0A1M8AAP3"/>
<dbReference type="PROSITE" id="PS00039">
    <property type="entry name" value="DEAD_ATP_HELICASE"/>
    <property type="match status" value="1"/>
</dbReference>
<proteinExistence type="inferred from homology"/>
<dbReference type="SMART" id="SM00487">
    <property type="entry name" value="DEXDc"/>
    <property type="match status" value="1"/>
</dbReference>
<dbReference type="PROSITE" id="PS51194">
    <property type="entry name" value="HELICASE_CTER"/>
    <property type="match status" value="1"/>
</dbReference>
<evidence type="ECO:0000256" key="9">
    <source>
        <dbReference type="PROSITE-ProRule" id="PRU00552"/>
    </source>
</evidence>
<evidence type="ECO:0000256" key="7">
    <source>
        <dbReference type="ARBA" id="ARBA00022884"/>
    </source>
</evidence>
<feature type="short sequence motif" description="Q motif" evidence="9">
    <location>
        <begin position="7"/>
        <end position="35"/>
    </location>
</feature>
<dbReference type="EMBL" id="LT671827">
    <property type="protein sequence ID" value="SHO79575.1"/>
    <property type="molecule type" value="Genomic_DNA"/>
</dbReference>
<evidence type="ECO:0000256" key="10">
    <source>
        <dbReference type="RuleBase" id="RU000492"/>
    </source>
</evidence>
<evidence type="ECO:0000256" key="11">
    <source>
        <dbReference type="SAM" id="MobiDB-lite"/>
    </source>
</evidence>
<dbReference type="InterPro" id="IPR011545">
    <property type="entry name" value="DEAD/DEAH_box_helicase_dom"/>
</dbReference>
<dbReference type="SUPFAM" id="SSF52540">
    <property type="entry name" value="P-loop containing nucleoside triphosphate hydrolases"/>
    <property type="match status" value="1"/>
</dbReference>
<dbReference type="GO" id="GO:0010467">
    <property type="term" value="P:gene expression"/>
    <property type="evidence" value="ECO:0007669"/>
    <property type="project" value="UniProtKB-ARBA"/>
</dbReference>
<dbReference type="OrthoDB" id="10261904at2759"/>
<keyword evidence="7" id="KW-0694">RNA-binding</keyword>
<comment type="similarity">
    <text evidence="10">Belongs to the DEAD box helicase family.</text>
</comment>
<dbReference type="InterPro" id="IPR027417">
    <property type="entry name" value="P-loop_NTPase"/>
</dbReference>
<dbReference type="PROSITE" id="PS51192">
    <property type="entry name" value="HELICASE_ATP_BIND_1"/>
    <property type="match status" value="1"/>
</dbReference>
<keyword evidence="8" id="KW-0539">Nucleus</keyword>
<evidence type="ECO:0000313" key="15">
    <source>
        <dbReference type="EMBL" id="SHO79575.1"/>
    </source>
</evidence>
<dbReference type="PANTHER" id="PTHR47959">
    <property type="entry name" value="ATP-DEPENDENT RNA HELICASE RHLE-RELATED"/>
    <property type="match status" value="1"/>
</dbReference>
<evidence type="ECO:0000313" key="16">
    <source>
        <dbReference type="Proteomes" id="UP000186303"/>
    </source>
</evidence>